<dbReference type="InterPro" id="IPR000674">
    <property type="entry name" value="Ald_Oxase/Xan_DH_a/b"/>
</dbReference>
<dbReference type="EMBL" id="LUUB01000024">
    <property type="protein sequence ID" value="OAF15149.1"/>
    <property type="molecule type" value="Genomic_DNA"/>
</dbReference>
<gene>
    <name evidence="2" type="ORF">AYJ54_05480</name>
</gene>
<dbReference type="PANTHER" id="PTHR47495">
    <property type="entry name" value="ALDEHYDE DEHYDROGENASE"/>
    <property type="match status" value="1"/>
</dbReference>
<keyword evidence="3" id="KW-1185">Reference proteome</keyword>
<dbReference type="InterPro" id="IPR046867">
    <property type="entry name" value="AldOxase/xan_DH_MoCoBD2"/>
</dbReference>
<dbReference type="InterPro" id="IPR008274">
    <property type="entry name" value="AldOxase/xan_DH_MoCoBD1"/>
</dbReference>
<sequence>MNAPLTLDRRRVLMGGGALIVSFSLGRATAQEQASAGAPSRPGSLARAPYLDSWIRIDADGSITAFTGKAELGQGIRTALQQIAAEELDVPFESLTLVTADTKLTANEGYTAGSHSMQDSGTAIQNAAAQVRDLLLEEASRRLRQPVETLRTENGTVVNQDGMRLTYGELVAFELLHVQAQSSSRLKEPATFKVMARPIARVDIPAKVTGGAAYVQDIRLPGMLHARVVRPPSYGAHLTDCDTSPAEKMPGVVKVIRDGDFLAVVAEREFQSIKAMSSLAVAARWQESARLPKQRDPREILTGLPSRDSTILELSDPAVTGQRTLEATYTRPYQSHGSIGPSCAVAQFTDGAMTVWTHTQGVYPDREAIAEMLGMPLESVRLIHVEGSGCYGHNGADDAAADAALIASVLPGRPVRLQWMREQEHAWEPFGPAMVTRLKASVKAEGRIADWQFEVWSNTHSMRPGGAGALLAAQHKAQPIAAPEPKPLPLPEGGGDRNAIPIYSFPNTKVVHHFIAEMPLRVSALRSLGAYHNVFSIESFMEELAAVANTDPVEFRLRHLKDQRARDVIEQAARSFGWTKDQTPPTDHGYGFAFARYKNLAAYCAIASEVGVNRDTGRARLVRAVAAVDAGQIVNPNGLINQIEGAIVQSMSWTLYESVIFDDTRITSIDWQTYPILRFNAVPDSIEVHLIDRPGQPFLGSGEVGQGPAAASIANAVANAIGKRLRDLPLTRQRIKNAIEA</sequence>
<reference evidence="2 3" key="1">
    <citation type="submission" date="2016-03" db="EMBL/GenBank/DDBJ databases">
        <title>Draft Genome Sequence of the Strain BR 10245 (Bradyrhizobium sp.) isolated from nodules of Centrolobium paraense.</title>
        <authorList>
            <person name="Simoes-Araujo J.L.Sr."/>
            <person name="Barauna A.C."/>
            <person name="Silva K."/>
            <person name="Zilli J.E."/>
        </authorList>
    </citation>
    <scope>NUCLEOTIDE SEQUENCE [LARGE SCALE GENOMIC DNA]</scope>
    <source>
        <strain evidence="2 3">BR 10245</strain>
    </source>
</reference>
<dbReference type="InterPro" id="IPR037165">
    <property type="entry name" value="AldOxase/xan_DH_Mopterin-bd_sf"/>
</dbReference>
<dbReference type="RefSeq" id="WP_063696734.1">
    <property type="nucleotide sequence ID" value="NZ_LUUB01000024.1"/>
</dbReference>
<dbReference type="InterPro" id="IPR052516">
    <property type="entry name" value="N-heterocyclic_Hydroxylase"/>
</dbReference>
<dbReference type="Pfam" id="PF01315">
    <property type="entry name" value="Ald_Xan_dh_C"/>
    <property type="match status" value="1"/>
</dbReference>
<dbReference type="PROSITE" id="PS51318">
    <property type="entry name" value="TAT"/>
    <property type="match status" value="1"/>
</dbReference>
<dbReference type="OrthoDB" id="9767994at2"/>
<dbReference type="Gene3D" id="3.30.365.10">
    <property type="entry name" value="Aldehyde oxidase/xanthine dehydrogenase, molybdopterin binding domain"/>
    <property type="match status" value="4"/>
</dbReference>
<name>A0A176Z360_9BRAD</name>
<comment type="caution">
    <text evidence="2">The sequence shown here is derived from an EMBL/GenBank/DDBJ whole genome shotgun (WGS) entry which is preliminary data.</text>
</comment>
<proteinExistence type="predicted"/>
<dbReference type="InterPro" id="IPR006311">
    <property type="entry name" value="TAT_signal"/>
</dbReference>
<organism evidence="2 3">
    <name type="scientific">Bradyrhizobium centrolobii</name>
    <dbReference type="NCBI Taxonomy" id="1505087"/>
    <lineage>
        <taxon>Bacteria</taxon>
        <taxon>Pseudomonadati</taxon>
        <taxon>Pseudomonadota</taxon>
        <taxon>Alphaproteobacteria</taxon>
        <taxon>Hyphomicrobiales</taxon>
        <taxon>Nitrobacteraceae</taxon>
        <taxon>Bradyrhizobium</taxon>
    </lineage>
</organism>
<dbReference type="InterPro" id="IPR012368">
    <property type="entry name" value="OxRdtase_Mopterin-bd_su_IorB"/>
</dbReference>
<dbReference type="Proteomes" id="UP000076959">
    <property type="component" value="Unassembled WGS sequence"/>
</dbReference>
<dbReference type="STRING" id="1505087.AYJ54_05480"/>
<dbReference type="AlphaFoldDB" id="A0A176Z360"/>
<dbReference type="PIRSF" id="PIRSF036389">
    <property type="entry name" value="IOR_B"/>
    <property type="match status" value="1"/>
</dbReference>
<dbReference type="Gene3D" id="3.90.1170.50">
    <property type="entry name" value="Aldehyde oxidase/xanthine dehydrogenase, a/b hammerhead"/>
    <property type="match status" value="1"/>
</dbReference>
<accession>A0A176Z360</accession>
<dbReference type="PANTHER" id="PTHR47495:SF1">
    <property type="entry name" value="BLL3820 PROTEIN"/>
    <property type="match status" value="1"/>
</dbReference>
<dbReference type="GO" id="GO:0016491">
    <property type="term" value="F:oxidoreductase activity"/>
    <property type="evidence" value="ECO:0007669"/>
    <property type="project" value="InterPro"/>
</dbReference>
<protein>
    <submittedName>
        <fullName evidence="2">Aldehyde dehydrogenase</fullName>
    </submittedName>
</protein>
<dbReference type="Pfam" id="PF20256">
    <property type="entry name" value="MoCoBD_2"/>
    <property type="match status" value="2"/>
</dbReference>
<dbReference type="Pfam" id="PF02738">
    <property type="entry name" value="MoCoBD_1"/>
    <property type="match status" value="1"/>
</dbReference>
<dbReference type="SUPFAM" id="SSF56003">
    <property type="entry name" value="Molybdenum cofactor-binding domain"/>
    <property type="match status" value="2"/>
</dbReference>
<evidence type="ECO:0000313" key="2">
    <source>
        <dbReference type="EMBL" id="OAF15149.1"/>
    </source>
</evidence>
<evidence type="ECO:0000313" key="3">
    <source>
        <dbReference type="Proteomes" id="UP000076959"/>
    </source>
</evidence>
<evidence type="ECO:0000259" key="1">
    <source>
        <dbReference type="SMART" id="SM01008"/>
    </source>
</evidence>
<dbReference type="SMART" id="SM01008">
    <property type="entry name" value="Ald_Xan_dh_C"/>
    <property type="match status" value="1"/>
</dbReference>
<feature type="domain" description="Aldehyde oxidase/xanthine dehydrogenase a/b hammerhead" evidence="1">
    <location>
        <begin position="209"/>
        <end position="289"/>
    </location>
</feature>